<gene>
    <name evidence="2" type="ORF">CYMTET_40183</name>
</gene>
<feature type="signal peptide" evidence="1">
    <location>
        <begin position="1"/>
        <end position="18"/>
    </location>
</feature>
<evidence type="ECO:0000313" key="3">
    <source>
        <dbReference type="Proteomes" id="UP001190700"/>
    </source>
</evidence>
<dbReference type="AlphaFoldDB" id="A0AAE0C8J4"/>
<feature type="chain" id="PRO_5042115503" evidence="1">
    <location>
        <begin position="19"/>
        <end position="104"/>
    </location>
</feature>
<protein>
    <submittedName>
        <fullName evidence="2">Uncharacterized protein</fullName>
    </submittedName>
</protein>
<sequence length="104" mass="10284">MLACFIGLLAFGIAGVAADFAGGEIEGADNNMNIYNSVTTETPVMCVGHVCIYSGFATLSPVVVQDRLLQMVGSALAAGDHAVTGGGTAAAASVYGGVSTNGEP</sequence>
<keyword evidence="1" id="KW-0732">Signal</keyword>
<reference evidence="2 3" key="1">
    <citation type="journal article" date="2015" name="Genome Biol. Evol.">
        <title>Comparative Genomics of a Bacterivorous Green Alga Reveals Evolutionary Causalities and Consequences of Phago-Mixotrophic Mode of Nutrition.</title>
        <authorList>
            <person name="Burns J.A."/>
            <person name="Paasch A."/>
            <person name="Narechania A."/>
            <person name="Kim E."/>
        </authorList>
    </citation>
    <scope>NUCLEOTIDE SEQUENCE [LARGE SCALE GENOMIC DNA]</scope>
    <source>
        <strain evidence="2 3">PLY_AMNH</strain>
    </source>
</reference>
<proteinExistence type="predicted"/>
<keyword evidence="3" id="KW-1185">Reference proteome</keyword>
<evidence type="ECO:0000256" key="1">
    <source>
        <dbReference type="SAM" id="SignalP"/>
    </source>
</evidence>
<dbReference type="Proteomes" id="UP001190700">
    <property type="component" value="Unassembled WGS sequence"/>
</dbReference>
<evidence type="ECO:0000313" key="2">
    <source>
        <dbReference type="EMBL" id="KAK3250436.1"/>
    </source>
</evidence>
<dbReference type="EMBL" id="LGRX02026709">
    <property type="protein sequence ID" value="KAK3250436.1"/>
    <property type="molecule type" value="Genomic_DNA"/>
</dbReference>
<organism evidence="2 3">
    <name type="scientific">Cymbomonas tetramitiformis</name>
    <dbReference type="NCBI Taxonomy" id="36881"/>
    <lineage>
        <taxon>Eukaryota</taxon>
        <taxon>Viridiplantae</taxon>
        <taxon>Chlorophyta</taxon>
        <taxon>Pyramimonadophyceae</taxon>
        <taxon>Pyramimonadales</taxon>
        <taxon>Pyramimonadaceae</taxon>
        <taxon>Cymbomonas</taxon>
    </lineage>
</organism>
<name>A0AAE0C8J4_9CHLO</name>
<comment type="caution">
    <text evidence="2">The sequence shown here is derived from an EMBL/GenBank/DDBJ whole genome shotgun (WGS) entry which is preliminary data.</text>
</comment>
<accession>A0AAE0C8J4</accession>